<evidence type="ECO:0000313" key="6">
    <source>
        <dbReference type="Proteomes" id="UP000283895"/>
    </source>
</evidence>
<evidence type="ECO:0000313" key="5">
    <source>
        <dbReference type="EMBL" id="ROW04850.1"/>
    </source>
</evidence>
<dbReference type="InterPro" id="IPR029058">
    <property type="entry name" value="AB_hydrolase_fold"/>
</dbReference>
<dbReference type="InterPro" id="IPR050309">
    <property type="entry name" value="Type-B_Carboxylest/Lipase"/>
</dbReference>
<dbReference type="EMBL" id="LKEA01000013">
    <property type="protein sequence ID" value="ROW04850.1"/>
    <property type="molecule type" value="Genomic_DNA"/>
</dbReference>
<dbReference type="EC" id="3.1.1.-" evidence="3"/>
<dbReference type="STRING" id="356882.A0A423WN68"/>
<evidence type="ECO:0000259" key="4">
    <source>
        <dbReference type="Pfam" id="PF00135"/>
    </source>
</evidence>
<gene>
    <name evidence="5" type="ORF">VMCG_04722</name>
</gene>
<dbReference type="AlphaFoldDB" id="A0A423WN68"/>
<comment type="caution">
    <text evidence="5">The sequence shown here is derived from an EMBL/GenBank/DDBJ whole genome shotgun (WGS) entry which is preliminary data.</text>
</comment>
<dbReference type="PROSITE" id="PS00122">
    <property type="entry name" value="CARBOXYLESTERASE_B_1"/>
    <property type="match status" value="1"/>
</dbReference>
<dbReference type="Pfam" id="PF00135">
    <property type="entry name" value="COesterase"/>
    <property type="match status" value="1"/>
</dbReference>
<dbReference type="SUPFAM" id="SSF53474">
    <property type="entry name" value="alpha/beta-Hydrolases"/>
    <property type="match status" value="1"/>
</dbReference>
<protein>
    <recommendedName>
        <fullName evidence="3">Carboxylic ester hydrolase</fullName>
        <ecNumber evidence="3">3.1.1.-</ecNumber>
    </recommendedName>
</protein>
<organism evidence="5 6">
    <name type="scientific">Cytospora schulzeri</name>
    <dbReference type="NCBI Taxonomy" id="448051"/>
    <lineage>
        <taxon>Eukaryota</taxon>
        <taxon>Fungi</taxon>
        <taxon>Dikarya</taxon>
        <taxon>Ascomycota</taxon>
        <taxon>Pezizomycotina</taxon>
        <taxon>Sordariomycetes</taxon>
        <taxon>Sordariomycetidae</taxon>
        <taxon>Diaporthales</taxon>
        <taxon>Cytosporaceae</taxon>
        <taxon>Cytospora</taxon>
    </lineage>
</organism>
<evidence type="ECO:0000256" key="1">
    <source>
        <dbReference type="ARBA" id="ARBA00005964"/>
    </source>
</evidence>
<dbReference type="InterPro" id="IPR019826">
    <property type="entry name" value="Carboxylesterase_B_AS"/>
</dbReference>
<dbReference type="Gene3D" id="3.40.50.1820">
    <property type="entry name" value="alpha/beta hydrolase"/>
    <property type="match status" value="1"/>
</dbReference>
<reference evidence="5 6" key="1">
    <citation type="submission" date="2015-09" db="EMBL/GenBank/DDBJ databases">
        <title>Host preference determinants of Valsa canker pathogens revealed by comparative genomics.</title>
        <authorList>
            <person name="Yin Z."/>
            <person name="Huang L."/>
        </authorList>
    </citation>
    <scope>NUCLEOTIDE SEQUENCE [LARGE SCALE GENOMIC DNA]</scope>
    <source>
        <strain evidence="5 6">03-1</strain>
    </source>
</reference>
<accession>A0A423WN68</accession>
<comment type="similarity">
    <text evidence="1 3">Belongs to the type-B carboxylesterase/lipase family.</text>
</comment>
<dbReference type="Proteomes" id="UP000283895">
    <property type="component" value="Unassembled WGS sequence"/>
</dbReference>
<proteinExistence type="inferred from homology"/>
<dbReference type="GO" id="GO:0016787">
    <property type="term" value="F:hydrolase activity"/>
    <property type="evidence" value="ECO:0007669"/>
    <property type="project" value="UniProtKB-KW"/>
</dbReference>
<dbReference type="OrthoDB" id="408631at2759"/>
<keyword evidence="6" id="KW-1185">Reference proteome</keyword>
<feature type="domain" description="Carboxylesterase type B" evidence="4">
    <location>
        <begin position="12"/>
        <end position="514"/>
    </location>
</feature>
<name>A0A423WN68_9PEZI</name>
<dbReference type="InterPro" id="IPR002018">
    <property type="entry name" value="CarbesteraseB"/>
</dbReference>
<dbReference type="PANTHER" id="PTHR11559">
    <property type="entry name" value="CARBOXYLESTERASE"/>
    <property type="match status" value="1"/>
</dbReference>
<evidence type="ECO:0000256" key="2">
    <source>
        <dbReference type="ARBA" id="ARBA00022801"/>
    </source>
</evidence>
<evidence type="ECO:0000256" key="3">
    <source>
        <dbReference type="RuleBase" id="RU361235"/>
    </source>
</evidence>
<keyword evidence="2 3" id="KW-0378">Hydrolase</keyword>
<sequence length="553" mass="60739">MVLQVDSTRPTAQLPYQGKVIGITIPEDKAAFCPTAVDCFLGIPYALPPVGDRRFRPAEKLPPSPANVFDASKYGPAAPGKQLVKPAPGSPALVYSEDCLTANVFRQAGSTGGNGKLLPVAVYIHGGAFNRGTATMHNTASMMSWAEEPFVAISFNYRVGALGFLPSSLSAKEGVLNLGLKDQIVLFEWVKENAAAFGGDPENITLFGLSAGAHSIGHHLMHYKEGSRPLFNRVIIESGAPTSRAVRPYHAPVHEEQFKGFLAAAGVPSDLPEDEIFPFLRSLPSETVQHAQNEIFDKYNPSLKWAFQPVIDGDIIPRPPLDTWRMGKWHRVPIMTGFQRNEGSLYVDKAMSKSEEFVDFFRELLPLLSEEDLQTIDKLYPDPATIPTSPYKEDRDGVGPQYKRIEAAYGHYAYVAPARQTAEFASMEVPVYLYQWAAISTLLNGAQHADNMRYEVCDPKVLAVSENQAELARTINSYVTNFITKGDPNAAGSSESRPKWEVYSKGSAKAMVFGLGNEELIGGGLGKAATLMDDEWGRKESEFWWSKVDLSQQ</sequence>
<dbReference type="FunFam" id="3.40.50.1820:FF:000263">
    <property type="entry name" value="Carboxylic ester hydrolase"/>
    <property type="match status" value="1"/>
</dbReference>